<sequence length="147" mass="16763">MANVVPEEQARFADPDSLEAQVREYALVKATLESMEARQKVLREALFAKLDEEGYEDDKGNVILELDSVIEGVVRIEKNRRVQRKLDEAVADGIIAERGIGDDVYEMKRVINEDSLMACLYSDKVTEEEIDMMFPPKVIWALVTKKK</sequence>
<protein>
    <submittedName>
        <fullName evidence="1">Uncharacterized protein</fullName>
    </submittedName>
</protein>
<accession>A0A6J7WPL9</accession>
<evidence type="ECO:0000313" key="1">
    <source>
        <dbReference type="EMBL" id="CAB5219720.1"/>
    </source>
</evidence>
<proteinExistence type="predicted"/>
<reference evidence="1" key="1">
    <citation type="submission" date="2020-05" db="EMBL/GenBank/DDBJ databases">
        <authorList>
            <person name="Chiriac C."/>
            <person name="Salcher M."/>
            <person name="Ghai R."/>
            <person name="Kavagutti S V."/>
        </authorList>
    </citation>
    <scope>NUCLEOTIDE SEQUENCE</scope>
</reference>
<name>A0A6J7WPL9_9CAUD</name>
<dbReference type="EMBL" id="LR798267">
    <property type="protein sequence ID" value="CAB5219720.1"/>
    <property type="molecule type" value="Genomic_DNA"/>
</dbReference>
<organism evidence="1">
    <name type="scientific">uncultured Caudovirales phage</name>
    <dbReference type="NCBI Taxonomy" id="2100421"/>
    <lineage>
        <taxon>Viruses</taxon>
        <taxon>Duplodnaviria</taxon>
        <taxon>Heunggongvirae</taxon>
        <taxon>Uroviricota</taxon>
        <taxon>Caudoviricetes</taxon>
        <taxon>Peduoviridae</taxon>
        <taxon>Maltschvirus</taxon>
        <taxon>Maltschvirus maltsch</taxon>
    </lineage>
</organism>
<gene>
    <name evidence="1" type="ORF">UFOVP221_122</name>
</gene>